<dbReference type="InterPro" id="IPR050330">
    <property type="entry name" value="Bact_OuterMem_StrucFunc"/>
</dbReference>
<dbReference type="InterPro" id="IPR036737">
    <property type="entry name" value="OmpA-like_sf"/>
</dbReference>
<feature type="signal peptide" evidence="6">
    <location>
        <begin position="1"/>
        <end position="22"/>
    </location>
</feature>
<dbReference type="AlphaFoldDB" id="A0A656HEK4"/>
<dbReference type="InterPro" id="IPR006664">
    <property type="entry name" value="OMP_bac"/>
</dbReference>
<dbReference type="EMBL" id="JH651384">
    <property type="protein sequence ID" value="EIJ35521.1"/>
    <property type="molecule type" value="Genomic_DNA"/>
</dbReference>
<organism evidence="8 9">
    <name type="scientific">Thiothrix nivea (strain ATCC 35100 / DSM 5205 / JP2)</name>
    <dbReference type="NCBI Taxonomy" id="870187"/>
    <lineage>
        <taxon>Bacteria</taxon>
        <taxon>Pseudomonadati</taxon>
        <taxon>Pseudomonadota</taxon>
        <taxon>Gammaproteobacteria</taxon>
        <taxon>Thiotrichales</taxon>
        <taxon>Thiotrichaceae</taxon>
        <taxon>Thiothrix</taxon>
    </lineage>
</organism>
<reference evidence="9" key="1">
    <citation type="journal article" date="2011" name="Stand. Genomic Sci.">
        <title>Genome sequence of the filamentous, gliding Thiothrix nivea neotype strain (JP2(T)).</title>
        <authorList>
            <person name="Lapidus A."/>
            <person name="Nolan M."/>
            <person name="Lucas S."/>
            <person name="Glavina Del Rio T."/>
            <person name="Tice H."/>
            <person name="Cheng J.F."/>
            <person name="Tapia R."/>
            <person name="Han C."/>
            <person name="Goodwin L."/>
            <person name="Pitluck S."/>
            <person name="Liolios K."/>
            <person name="Pagani I."/>
            <person name="Ivanova N."/>
            <person name="Huntemann M."/>
            <person name="Mavromatis K."/>
            <person name="Mikhailova N."/>
            <person name="Pati A."/>
            <person name="Chen A."/>
            <person name="Palaniappan K."/>
            <person name="Land M."/>
            <person name="Brambilla E.M."/>
            <person name="Rohde M."/>
            <person name="Abt B."/>
            <person name="Verbarg S."/>
            <person name="Goker M."/>
            <person name="Bristow J."/>
            <person name="Eisen J.A."/>
            <person name="Markowitz V."/>
            <person name="Hugenholtz P."/>
            <person name="Kyrpides N.C."/>
            <person name="Klenk H.P."/>
            <person name="Woyke T."/>
        </authorList>
    </citation>
    <scope>NUCLEOTIDE SEQUENCE [LARGE SCALE GENOMIC DNA]</scope>
    <source>
        <strain evidence="9">ATCC 35100 / DSM 5205 / JP2</strain>
    </source>
</reference>
<evidence type="ECO:0000313" key="9">
    <source>
        <dbReference type="Proteomes" id="UP000005317"/>
    </source>
</evidence>
<dbReference type="Gene3D" id="3.30.1330.60">
    <property type="entry name" value="OmpA-like domain"/>
    <property type="match status" value="1"/>
</dbReference>
<feature type="compositionally biased region" description="Gly residues" evidence="5">
    <location>
        <begin position="304"/>
        <end position="329"/>
    </location>
</feature>
<comment type="subcellular location">
    <subcellularLocation>
        <location evidence="1">Cell outer membrane</location>
    </subcellularLocation>
</comment>
<evidence type="ECO:0000256" key="3">
    <source>
        <dbReference type="ARBA" id="ARBA00023237"/>
    </source>
</evidence>
<protein>
    <submittedName>
        <fullName evidence="8">OmpA/MotB domain protein</fullName>
    </submittedName>
</protein>
<proteinExistence type="predicted"/>
<feature type="domain" description="OmpA-like" evidence="7">
    <location>
        <begin position="364"/>
        <end position="477"/>
    </location>
</feature>
<feature type="compositionally biased region" description="Basic and acidic residues" evidence="5">
    <location>
        <begin position="455"/>
        <end position="477"/>
    </location>
</feature>
<evidence type="ECO:0000256" key="6">
    <source>
        <dbReference type="SAM" id="SignalP"/>
    </source>
</evidence>
<keyword evidence="6" id="KW-0732">Signal</keyword>
<dbReference type="PANTHER" id="PTHR30329">
    <property type="entry name" value="STATOR ELEMENT OF FLAGELLAR MOTOR COMPLEX"/>
    <property type="match status" value="1"/>
</dbReference>
<dbReference type="SUPFAM" id="SSF103088">
    <property type="entry name" value="OmpA-like"/>
    <property type="match status" value="1"/>
</dbReference>
<dbReference type="Proteomes" id="UP000005317">
    <property type="component" value="Unassembled WGS sequence"/>
</dbReference>
<feature type="region of interest" description="Disordered" evidence="5">
    <location>
        <begin position="276"/>
        <end position="329"/>
    </location>
</feature>
<name>A0A656HEK4_THINJ</name>
<dbReference type="PROSITE" id="PS51123">
    <property type="entry name" value="OMPA_2"/>
    <property type="match status" value="1"/>
</dbReference>
<dbReference type="OrthoDB" id="6195779at2"/>
<dbReference type="PANTHER" id="PTHR30329:SF21">
    <property type="entry name" value="LIPOPROTEIN YIAD-RELATED"/>
    <property type="match status" value="1"/>
</dbReference>
<accession>A0A656HEK4</accession>
<keyword evidence="3" id="KW-0998">Cell outer membrane</keyword>
<dbReference type="GO" id="GO:0009279">
    <property type="term" value="C:cell outer membrane"/>
    <property type="evidence" value="ECO:0007669"/>
    <property type="project" value="UniProtKB-SubCell"/>
</dbReference>
<dbReference type="PRINTS" id="PR01021">
    <property type="entry name" value="OMPADOMAIN"/>
</dbReference>
<sequence length="477" mass="51128" precursor="true">MNRRTVLPILSLLLAVSNNGVAATTPPTIPLCPGLHIVTAINQSSGDYESIKRIMAVDEAGVTLHYSSEHEVNDPFSDKPPELVSTNVTRRVLRADQQKAGYYLAVFDPKLPKTVPNSTAISLTHDNFTRLKSTGKADVSIVTTLNYSTTPENVLDPDSPYRWWFAPSVYALELSDKAPVPFPVLLNGKPAELPALHINGLFGEEKAEFFVLDDPDNPLILKFRLGFGTDEALKAKFANDPVMTKMLEELAATAPAPSERDRLQVTQITFDCHRSDDLPMASDTGKPLEISGEFDTDTEHFPTGSGGVANGNGSGSGSGNGGGGTGAGSLGDGMGSLNLGTGAGTGNGAGNGNQTAELEKALQAGEKVDIYDIFFSFNSAKLRPESDETLQRIATLLDKHPDWKLSVGGHTDSIASDSFNLDLSNRRAAAVKTALVERYKIAENRLGTQGYGEGSPRDTNDTLEGRARNRRVELARQ</sequence>
<evidence type="ECO:0000313" key="8">
    <source>
        <dbReference type="EMBL" id="EIJ35521.1"/>
    </source>
</evidence>
<dbReference type="CDD" id="cd07185">
    <property type="entry name" value="OmpA_C-like"/>
    <property type="match status" value="1"/>
</dbReference>
<keyword evidence="2 4" id="KW-0472">Membrane</keyword>
<keyword evidence="9" id="KW-1185">Reference proteome</keyword>
<dbReference type="InterPro" id="IPR006665">
    <property type="entry name" value="OmpA-like"/>
</dbReference>
<evidence type="ECO:0000256" key="5">
    <source>
        <dbReference type="SAM" id="MobiDB-lite"/>
    </source>
</evidence>
<dbReference type="Pfam" id="PF00691">
    <property type="entry name" value="OmpA"/>
    <property type="match status" value="1"/>
</dbReference>
<feature type="region of interest" description="Disordered" evidence="5">
    <location>
        <begin position="447"/>
        <end position="477"/>
    </location>
</feature>
<evidence type="ECO:0000256" key="2">
    <source>
        <dbReference type="ARBA" id="ARBA00023136"/>
    </source>
</evidence>
<dbReference type="RefSeq" id="WP_002709421.1">
    <property type="nucleotide sequence ID" value="NZ_JH651384.1"/>
</dbReference>
<feature type="chain" id="PRO_5024838106" evidence="6">
    <location>
        <begin position="23"/>
        <end position="477"/>
    </location>
</feature>
<evidence type="ECO:0000256" key="4">
    <source>
        <dbReference type="PROSITE-ProRule" id="PRU00473"/>
    </source>
</evidence>
<evidence type="ECO:0000256" key="1">
    <source>
        <dbReference type="ARBA" id="ARBA00004442"/>
    </source>
</evidence>
<gene>
    <name evidence="8" type="ORF">Thini_2995</name>
</gene>
<evidence type="ECO:0000259" key="7">
    <source>
        <dbReference type="PROSITE" id="PS51123"/>
    </source>
</evidence>